<dbReference type="PANTHER" id="PTHR22974">
    <property type="entry name" value="MIXED LINEAGE PROTEIN KINASE"/>
    <property type="match status" value="1"/>
</dbReference>
<reference evidence="9" key="2">
    <citation type="submission" date="2025-09" db="UniProtKB">
        <authorList>
            <consortium name="Ensembl"/>
        </authorList>
    </citation>
    <scope>IDENTIFICATION</scope>
</reference>
<dbReference type="PROSITE" id="PS50011">
    <property type="entry name" value="PROTEIN_KINASE_DOM"/>
    <property type="match status" value="1"/>
</dbReference>
<dbReference type="InterPro" id="IPR027084">
    <property type="entry name" value="Mps1_cat"/>
</dbReference>
<dbReference type="FunFam" id="1.10.510.10:FF:000224">
    <property type="entry name" value="serine/threonine-protein kinase mph1 isoform X1"/>
    <property type="match status" value="1"/>
</dbReference>
<evidence type="ECO:0000256" key="5">
    <source>
        <dbReference type="ARBA" id="ARBA00022840"/>
    </source>
</evidence>
<dbReference type="GO" id="GO:0034501">
    <property type="term" value="P:protein localization to kinetochore"/>
    <property type="evidence" value="ECO:0007669"/>
    <property type="project" value="TreeGrafter"/>
</dbReference>
<dbReference type="Proteomes" id="UP000472277">
    <property type="component" value="Chromosome 37"/>
</dbReference>
<gene>
    <name evidence="9" type="primary">TTK</name>
    <name evidence="9" type="synonym">LOC115177371</name>
</gene>
<dbReference type="AlphaFoldDB" id="A0A674DLT6"/>
<dbReference type="GO" id="GO:0007094">
    <property type="term" value="P:mitotic spindle assembly checkpoint signaling"/>
    <property type="evidence" value="ECO:0007669"/>
    <property type="project" value="TreeGrafter"/>
</dbReference>
<feature type="domain" description="Protein kinase" evidence="8">
    <location>
        <begin position="630"/>
        <end position="894"/>
    </location>
</feature>
<organism evidence="9 10">
    <name type="scientific">Salmo trutta</name>
    <name type="common">Brown trout</name>
    <dbReference type="NCBI Taxonomy" id="8032"/>
    <lineage>
        <taxon>Eukaryota</taxon>
        <taxon>Metazoa</taxon>
        <taxon>Chordata</taxon>
        <taxon>Craniata</taxon>
        <taxon>Vertebrata</taxon>
        <taxon>Euteleostomi</taxon>
        <taxon>Actinopterygii</taxon>
        <taxon>Neopterygii</taxon>
        <taxon>Teleostei</taxon>
        <taxon>Protacanthopterygii</taxon>
        <taxon>Salmoniformes</taxon>
        <taxon>Salmonidae</taxon>
        <taxon>Salmoninae</taxon>
        <taxon>Salmo</taxon>
    </lineage>
</organism>
<dbReference type="PROSITE" id="PS00108">
    <property type="entry name" value="PROTEIN_KINASE_ST"/>
    <property type="match status" value="1"/>
</dbReference>
<dbReference type="CDD" id="cd14131">
    <property type="entry name" value="PKc_Mps1"/>
    <property type="match status" value="1"/>
</dbReference>
<dbReference type="FunFam" id="1.25.40.10:FF:000101">
    <property type="entry name" value="Dual specificity protein kinase TTK"/>
    <property type="match status" value="2"/>
</dbReference>
<evidence type="ECO:0000256" key="1">
    <source>
        <dbReference type="ARBA" id="ARBA00022527"/>
    </source>
</evidence>
<keyword evidence="3 6" id="KW-0547">Nucleotide-binding</keyword>
<protein>
    <submittedName>
        <fullName evidence="9">Ttk protein kinase</fullName>
    </submittedName>
</protein>
<keyword evidence="4" id="KW-0418">Kinase</keyword>
<feature type="region of interest" description="Disordered" evidence="7">
    <location>
        <begin position="584"/>
        <end position="607"/>
    </location>
</feature>
<evidence type="ECO:0000256" key="2">
    <source>
        <dbReference type="ARBA" id="ARBA00022679"/>
    </source>
</evidence>
<feature type="compositionally biased region" description="Polar residues" evidence="7">
    <location>
        <begin position="593"/>
        <end position="607"/>
    </location>
</feature>
<dbReference type="InterPro" id="IPR011009">
    <property type="entry name" value="Kinase-like_dom_sf"/>
</dbReference>
<dbReference type="GO" id="GO:0033316">
    <property type="term" value="P:meiotic spindle assembly checkpoint signaling"/>
    <property type="evidence" value="ECO:0007669"/>
    <property type="project" value="TreeGrafter"/>
</dbReference>
<dbReference type="GO" id="GO:0004712">
    <property type="term" value="F:protein serine/threonine/tyrosine kinase activity"/>
    <property type="evidence" value="ECO:0007669"/>
    <property type="project" value="TreeGrafter"/>
</dbReference>
<dbReference type="InterPro" id="IPR000719">
    <property type="entry name" value="Prot_kinase_dom"/>
</dbReference>
<dbReference type="InterPro" id="IPR011990">
    <property type="entry name" value="TPR-like_helical_dom_sf"/>
</dbReference>
<accession>A0A674DLT6</accession>
<dbReference type="Gene3D" id="1.25.40.10">
    <property type="entry name" value="Tetratricopeptide repeat domain"/>
    <property type="match status" value="2"/>
</dbReference>
<dbReference type="GO" id="GO:0005524">
    <property type="term" value="F:ATP binding"/>
    <property type="evidence" value="ECO:0007669"/>
    <property type="project" value="UniProtKB-UniRule"/>
</dbReference>
<evidence type="ECO:0000313" key="10">
    <source>
        <dbReference type="Proteomes" id="UP000472277"/>
    </source>
</evidence>
<evidence type="ECO:0000256" key="6">
    <source>
        <dbReference type="PROSITE-ProRule" id="PRU10141"/>
    </source>
</evidence>
<reference evidence="9" key="1">
    <citation type="submission" date="2025-08" db="UniProtKB">
        <authorList>
            <consortium name="Ensembl"/>
        </authorList>
    </citation>
    <scope>IDENTIFICATION</scope>
</reference>
<evidence type="ECO:0000256" key="4">
    <source>
        <dbReference type="ARBA" id="ARBA00022777"/>
    </source>
</evidence>
<proteinExistence type="predicted"/>
<dbReference type="GO" id="GO:0005634">
    <property type="term" value="C:nucleus"/>
    <property type="evidence" value="ECO:0007669"/>
    <property type="project" value="TreeGrafter"/>
</dbReference>
<keyword evidence="5 6" id="KW-0067">ATP-binding</keyword>
<dbReference type="SMART" id="SM00220">
    <property type="entry name" value="S_TKc"/>
    <property type="match status" value="1"/>
</dbReference>
<keyword evidence="1" id="KW-0723">Serine/threonine-protein kinase</keyword>
<evidence type="ECO:0000313" key="9">
    <source>
        <dbReference type="Ensembl" id="ENSSTUP00000096509.1"/>
    </source>
</evidence>
<dbReference type="Gene3D" id="3.30.200.20">
    <property type="entry name" value="Phosphorylase Kinase, domain 1"/>
    <property type="match status" value="1"/>
</dbReference>
<dbReference type="PANTHER" id="PTHR22974:SF21">
    <property type="entry name" value="DUAL SPECIFICITY PROTEIN KINASE TTK"/>
    <property type="match status" value="1"/>
</dbReference>
<keyword evidence="10" id="KW-1185">Reference proteome</keyword>
<dbReference type="GO" id="GO:0098813">
    <property type="term" value="P:nuclear chromosome segregation"/>
    <property type="evidence" value="ECO:0007669"/>
    <property type="project" value="UniProtKB-ARBA"/>
</dbReference>
<dbReference type="SUPFAM" id="SSF56112">
    <property type="entry name" value="Protein kinase-like (PK-like)"/>
    <property type="match status" value="1"/>
</dbReference>
<dbReference type="FunFam" id="3.30.200.20:FF:000131">
    <property type="entry name" value="Dual specificity protein kinase TTK"/>
    <property type="match status" value="1"/>
</dbReference>
<feature type="compositionally biased region" description="Low complexity" evidence="7">
    <location>
        <begin position="538"/>
        <end position="553"/>
    </location>
</feature>
<dbReference type="Pfam" id="PF00069">
    <property type="entry name" value="Pkinase"/>
    <property type="match status" value="1"/>
</dbReference>
<feature type="region of interest" description="Disordered" evidence="7">
    <location>
        <begin position="516"/>
        <end position="562"/>
    </location>
</feature>
<name>A0A674DLT6_SALTR</name>
<feature type="binding site" evidence="6">
    <location>
        <position position="658"/>
    </location>
    <ligand>
        <name>ATP</name>
        <dbReference type="ChEBI" id="CHEBI:30616"/>
    </ligand>
</feature>
<dbReference type="Gene3D" id="1.10.510.10">
    <property type="entry name" value="Transferase(Phosphotransferase) domain 1"/>
    <property type="match status" value="1"/>
</dbReference>
<dbReference type="InterPro" id="IPR008271">
    <property type="entry name" value="Ser/Thr_kinase_AS"/>
</dbReference>
<dbReference type="GO" id="GO:0004674">
    <property type="term" value="F:protein serine/threonine kinase activity"/>
    <property type="evidence" value="ECO:0007669"/>
    <property type="project" value="UniProtKB-KW"/>
</dbReference>
<dbReference type="Ensembl" id="ENSSTUT00000103654.1">
    <property type="protein sequence ID" value="ENSSTUP00000096509.1"/>
    <property type="gene ID" value="ENSSTUG00000043393.1"/>
</dbReference>
<evidence type="ECO:0000256" key="3">
    <source>
        <dbReference type="ARBA" id="ARBA00022741"/>
    </source>
</evidence>
<evidence type="ECO:0000259" key="8">
    <source>
        <dbReference type="PROSITE" id="PS50011"/>
    </source>
</evidence>
<sequence length="962" mass="107753">MLEEEHTDRQHQLAMLCQKLDRIKTRCLIEDDTDNINQAIGSNSPETCLAYLMVLEKKGDPHLDPSNLTKLTDFYTRVFSTMPLGKHCQNESYARMLVRFAELNVIQDSSGAEGNFNVATTHCQDFAFVHIAHAQFELSQGNIKKSTWILQRAIELNAKPNDLLEAAMQNLTLGKAELLSSEDKENVPVSTYNINGSAKNGKEFRKVSRNSDGTGDLQLSSIFSSGVPVVHCSISEMDDDDSDGRQVKRREALIPSSLSSHIIVDLLSQTPIISPEPRPWEDMGMVDSTTTLLQRQDRRDATRMEDTTDNLNQIIGSSSPEACRIYLTKLEKRGNPQTDTNLLLKLKDCYSRVFSRLPLGMYSKNESYAKMLVRFAELKGIDDPDDARDNFIVVRSNCKGFAFVHIAHAQFEVAQGQVKKGTSILQKALQVNAKPTELIETAMQKLKAGNYQFLPAEDRECVPGRFHLHLVNYAVCLGGVQREPEIPARLPLSQTQPKPSSMELSSGWKMPARVSRVVSPEEKHTPPDLRPIPRLVDSLPTPSLPLPSRLNPPVACQTPNYKDPRANSYVTPVVKRNPPFAAPLSAAHKAGPDQQQPCTPLSQASYAQQTHQGSTAALSNESIVIKGKRFLVLKMIGRGGSSKVYQVLDQRNQLFAVKYVNLEEADPQTVESYKNEIEHLNHLQQYSDQIIKLYDYEITNSYIYMLMECGNLDLNTWLRNRKTVNPLERKFYWKNMLEAVQTIHKHGIVHSDLKPANFVIVNASLKLIDFGIANRIQPDVTSIMKDSQVGTLNYMPPEAIKDTSSQPGKASFKISTKGDVWSLGCIMYCMTYGKTPFQTITNQITKLHAIIDPTHEIEFPDIAEKDLLDVLKRCLVRNPRERISIAELLAHSYLKLQSQQQSPVPAPPDNNDLKRILNELAALQSPNSIARAAHNLAKMCNSGRKLDAAGCVKSSSLLNWKM</sequence>
<dbReference type="InterPro" id="IPR017441">
    <property type="entry name" value="Protein_kinase_ATP_BS"/>
</dbReference>
<evidence type="ECO:0000256" key="7">
    <source>
        <dbReference type="SAM" id="MobiDB-lite"/>
    </source>
</evidence>
<keyword evidence="2" id="KW-0808">Transferase</keyword>
<dbReference type="GO" id="GO:0000776">
    <property type="term" value="C:kinetochore"/>
    <property type="evidence" value="ECO:0007669"/>
    <property type="project" value="TreeGrafter"/>
</dbReference>
<dbReference type="GeneTree" id="ENSGT00950000182984"/>
<dbReference type="PROSITE" id="PS00107">
    <property type="entry name" value="PROTEIN_KINASE_ATP"/>
    <property type="match status" value="1"/>
</dbReference>